<dbReference type="AlphaFoldDB" id="A0A1E3HNP6"/>
<dbReference type="CDD" id="cd12148">
    <property type="entry name" value="fungal_TF_MHR"/>
    <property type="match status" value="1"/>
</dbReference>
<dbReference type="CDD" id="cd00067">
    <property type="entry name" value="GAL4"/>
    <property type="match status" value="1"/>
</dbReference>
<feature type="domain" description="Zn(2)-C6 fungal-type" evidence="7">
    <location>
        <begin position="36"/>
        <end position="82"/>
    </location>
</feature>
<feature type="region of interest" description="Disordered" evidence="6">
    <location>
        <begin position="909"/>
        <end position="931"/>
    </location>
</feature>
<dbReference type="GO" id="GO:0008270">
    <property type="term" value="F:zinc ion binding"/>
    <property type="evidence" value="ECO:0007669"/>
    <property type="project" value="InterPro"/>
</dbReference>
<feature type="compositionally biased region" description="Polar residues" evidence="6">
    <location>
        <begin position="796"/>
        <end position="805"/>
    </location>
</feature>
<name>A0A1E3HNP6_9TREE</name>
<feature type="region of interest" description="Disordered" evidence="6">
    <location>
        <begin position="81"/>
        <end position="157"/>
    </location>
</feature>
<dbReference type="Pfam" id="PF00172">
    <property type="entry name" value="Zn_clus"/>
    <property type="match status" value="1"/>
</dbReference>
<dbReference type="Gene3D" id="4.10.240.10">
    <property type="entry name" value="Zn(2)-C6 fungal-type DNA-binding domain"/>
    <property type="match status" value="1"/>
</dbReference>
<evidence type="ECO:0000256" key="1">
    <source>
        <dbReference type="ARBA" id="ARBA00004123"/>
    </source>
</evidence>
<dbReference type="RefSeq" id="XP_018993219.1">
    <property type="nucleotide sequence ID" value="XM_019139276.1"/>
</dbReference>
<dbReference type="PROSITE" id="PS50048">
    <property type="entry name" value="ZN2_CY6_FUNGAL_2"/>
    <property type="match status" value="1"/>
</dbReference>
<dbReference type="Proteomes" id="UP000094065">
    <property type="component" value="Unassembled WGS sequence"/>
</dbReference>
<feature type="region of interest" description="Disordered" evidence="6">
    <location>
        <begin position="1"/>
        <end position="24"/>
    </location>
</feature>
<evidence type="ECO:0000259" key="7">
    <source>
        <dbReference type="PROSITE" id="PS50048"/>
    </source>
</evidence>
<keyword evidence="2" id="KW-0479">Metal-binding</keyword>
<feature type="compositionally biased region" description="Low complexity" evidence="6">
    <location>
        <begin position="113"/>
        <end position="124"/>
    </location>
</feature>
<organism evidence="8 9">
    <name type="scientific">Cryptococcus amylolentus CBS 6039</name>
    <dbReference type="NCBI Taxonomy" id="1295533"/>
    <lineage>
        <taxon>Eukaryota</taxon>
        <taxon>Fungi</taxon>
        <taxon>Dikarya</taxon>
        <taxon>Basidiomycota</taxon>
        <taxon>Agaricomycotina</taxon>
        <taxon>Tremellomycetes</taxon>
        <taxon>Tremellales</taxon>
        <taxon>Cryptococcaceae</taxon>
        <taxon>Cryptococcus</taxon>
    </lineage>
</organism>
<dbReference type="GO" id="GO:0005634">
    <property type="term" value="C:nucleus"/>
    <property type="evidence" value="ECO:0007669"/>
    <property type="project" value="UniProtKB-SubCell"/>
</dbReference>
<accession>A0A1E3HNP6</accession>
<gene>
    <name evidence="8" type="ORF">L202_05072</name>
</gene>
<comment type="subcellular location">
    <subcellularLocation>
        <location evidence="1">Nucleus</location>
    </subcellularLocation>
</comment>
<keyword evidence="5" id="KW-0539">Nucleus</keyword>
<dbReference type="SUPFAM" id="SSF57701">
    <property type="entry name" value="Zn2/Cys6 DNA-binding domain"/>
    <property type="match status" value="1"/>
</dbReference>
<keyword evidence="4" id="KW-0804">Transcription</keyword>
<keyword evidence="9" id="KW-1185">Reference proteome</keyword>
<evidence type="ECO:0000313" key="9">
    <source>
        <dbReference type="Proteomes" id="UP000094065"/>
    </source>
</evidence>
<feature type="compositionally biased region" description="Basic and acidic residues" evidence="6">
    <location>
        <begin position="918"/>
        <end position="931"/>
    </location>
</feature>
<evidence type="ECO:0000256" key="3">
    <source>
        <dbReference type="ARBA" id="ARBA00023015"/>
    </source>
</evidence>
<dbReference type="PANTHER" id="PTHR47338">
    <property type="entry name" value="ZN(II)2CYS6 TRANSCRIPTION FACTOR (EUROFUNG)-RELATED"/>
    <property type="match status" value="1"/>
</dbReference>
<dbReference type="OrthoDB" id="39175at2759"/>
<dbReference type="InterPro" id="IPR050815">
    <property type="entry name" value="TF_fung"/>
</dbReference>
<dbReference type="GO" id="GO:0000981">
    <property type="term" value="F:DNA-binding transcription factor activity, RNA polymerase II-specific"/>
    <property type="evidence" value="ECO:0007669"/>
    <property type="project" value="InterPro"/>
</dbReference>
<evidence type="ECO:0000256" key="2">
    <source>
        <dbReference type="ARBA" id="ARBA00022723"/>
    </source>
</evidence>
<evidence type="ECO:0000256" key="6">
    <source>
        <dbReference type="SAM" id="MobiDB-lite"/>
    </source>
</evidence>
<dbReference type="InterPro" id="IPR001138">
    <property type="entry name" value="Zn2Cys6_DnaBD"/>
</dbReference>
<keyword evidence="3" id="KW-0805">Transcription regulation</keyword>
<proteinExistence type="predicted"/>
<evidence type="ECO:0000256" key="4">
    <source>
        <dbReference type="ARBA" id="ARBA00023163"/>
    </source>
</evidence>
<feature type="compositionally biased region" description="Low complexity" evidence="6">
    <location>
        <begin position="245"/>
        <end position="265"/>
    </location>
</feature>
<sequence length="949" mass="104049">MPVAPFPPENRGQTSTPPQDDILSDQTLAPLKRNHACRQCKRRKTKCDGTHPVCSPCLRSHAHATRSANRNGTTPPVLVCTWADNDGGDDSPVGDYPMANGYAGQGPPVPNGQQHQYQPPQHQQFAPPSLPRTGSGSGNKRPAVSQGKRATRDEENDQLRQRIAELEAKLTFVTGRQVPSSSNFFKDQSRPNSSGRSPQDQNPWVTDINAGALGQIGSSLGAGSRHAGRPTLNETMGTFPPPTPAVNGSSGSSSRASTNATTNPSELPKDATFDDFFMVPVDWPRDLPAPFLLEHLVETFFSYVPQTPRMLHRPSLLTRIKLPPSSPEFPFPGLLHAICAAASVHTAWVNNLAPHQVEPAVRRIMDLDQDLTKIEDFGVAQAERANRCIDMVASACAMGGGELMFQLTQTCIILSEVYMSKGFPLKGWMLGGYSPRLINALELNNKNYRKFYKPPFLAKAKNSREREERLATLWMAFIADASFATNSTWMPSMILGDITAHLPTSIEEWRKVNDEDMKANPQTAESPNVLQEHPIQDSFVLVIKANIIMSRVATWLRKWSQRDAKPDDHQDGPSTESFRTVVTDIEGYIASIPAALKNIFKLMDNFAPGSSFDANLLAIHILPHVAIAAMHEGFIQWEPTNTSYQIVQKSYEAILGILHLIPSNLDVTMIFSPLMIFTMHTVGRIIADYVTHALSNQQYSLAVRYRADLTSVQNLLDRYGQRHPLGNAMSAAMENYVRLRGQRPLTTEEMCSGINRRITYPTDNPSASILGNDDKNSPGSASAGYPACTGSASDPCSVGSWSSARSPAVATPATRTHTSDLSPAELAILPNTSSERDSHRDDSIPGLTGLPWDDWGREAVKAMTVNGDIPKVPSPMNIPGFGMSLPGESPNGGLAGLSSFLRAEDGYGESSRYTQRMTQEERFQTNGREKAPFDLEGFEALHWKSMQAE</sequence>
<evidence type="ECO:0000256" key="5">
    <source>
        <dbReference type="ARBA" id="ARBA00023242"/>
    </source>
</evidence>
<feature type="region of interest" description="Disordered" evidence="6">
    <location>
        <begin position="796"/>
        <end position="851"/>
    </location>
</feature>
<feature type="compositionally biased region" description="Polar residues" evidence="6">
    <location>
        <begin position="179"/>
        <end position="204"/>
    </location>
</feature>
<dbReference type="GeneID" id="30156381"/>
<feature type="compositionally biased region" description="Basic and acidic residues" evidence="6">
    <location>
        <begin position="834"/>
        <end position="843"/>
    </location>
</feature>
<dbReference type="STRING" id="1295533.A0A1E3HNP6"/>
<evidence type="ECO:0000313" key="8">
    <source>
        <dbReference type="EMBL" id="ODN77983.1"/>
    </source>
</evidence>
<protein>
    <recommendedName>
        <fullName evidence="7">Zn(2)-C6 fungal-type domain-containing protein</fullName>
    </recommendedName>
</protein>
<feature type="region of interest" description="Disordered" evidence="6">
    <location>
        <begin position="179"/>
        <end position="269"/>
    </location>
</feature>
<reference evidence="8 9" key="1">
    <citation type="submission" date="2016-06" db="EMBL/GenBank/DDBJ databases">
        <title>Evolution of pathogenesis and genome organization in the Tremellales.</title>
        <authorList>
            <person name="Cuomo C."/>
            <person name="Litvintseva A."/>
            <person name="Heitman J."/>
            <person name="Chen Y."/>
            <person name="Sun S."/>
            <person name="Springer D."/>
            <person name="Dromer F."/>
            <person name="Young S."/>
            <person name="Zeng Q."/>
            <person name="Chapman S."/>
            <person name="Gujja S."/>
            <person name="Saif S."/>
            <person name="Birren B."/>
        </authorList>
    </citation>
    <scope>NUCLEOTIDE SEQUENCE [LARGE SCALE GENOMIC DNA]</scope>
    <source>
        <strain evidence="8 9">CBS 6039</strain>
    </source>
</reference>
<dbReference type="CDD" id="cd14724">
    <property type="entry name" value="ZIP_Gal4-like_1"/>
    <property type="match status" value="1"/>
</dbReference>
<dbReference type="InterPro" id="IPR036864">
    <property type="entry name" value="Zn2-C6_fun-type_DNA-bd_sf"/>
</dbReference>
<dbReference type="EMBL" id="AWGJ01000007">
    <property type="protein sequence ID" value="ODN77983.1"/>
    <property type="molecule type" value="Genomic_DNA"/>
</dbReference>
<comment type="caution">
    <text evidence="8">The sequence shown here is derived from an EMBL/GenBank/DDBJ whole genome shotgun (WGS) entry which is preliminary data.</text>
</comment>
<dbReference type="PANTHER" id="PTHR47338:SF29">
    <property type="entry name" value="ZN(2)-C6 FUNGAL-TYPE DOMAIN-CONTAINING PROTEIN"/>
    <property type="match status" value="1"/>
</dbReference>
<feature type="region of interest" description="Disordered" evidence="6">
    <location>
        <begin position="762"/>
        <end position="784"/>
    </location>
</feature>
<dbReference type="SMART" id="SM00066">
    <property type="entry name" value="GAL4"/>
    <property type="match status" value="1"/>
</dbReference>